<evidence type="ECO:0000259" key="1">
    <source>
        <dbReference type="Pfam" id="PF13358"/>
    </source>
</evidence>
<evidence type="ECO:0000313" key="2">
    <source>
        <dbReference type="EMBL" id="CAB4027012.1"/>
    </source>
</evidence>
<protein>
    <recommendedName>
        <fullName evidence="1">Tc1-like transposase DDE domain-containing protein</fullName>
    </recommendedName>
</protein>
<reference evidence="2" key="1">
    <citation type="submission" date="2020-04" db="EMBL/GenBank/DDBJ databases">
        <authorList>
            <person name="Alioto T."/>
            <person name="Alioto T."/>
            <person name="Gomez Garrido J."/>
        </authorList>
    </citation>
    <scope>NUCLEOTIDE SEQUENCE</scope>
    <source>
        <strain evidence="2">A484AB</strain>
    </source>
</reference>
<dbReference type="Pfam" id="PF13358">
    <property type="entry name" value="DDE_3"/>
    <property type="match status" value="1"/>
</dbReference>
<accession>A0A6S7KI31</accession>
<proteinExistence type="predicted"/>
<dbReference type="Proteomes" id="UP001152795">
    <property type="component" value="Unassembled WGS sequence"/>
</dbReference>
<comment type="caution">
    <text evidence="2">The sequence shown here is derived from an EMBL/GenBank/DDBJ whole genome shotgun (WGS) entry which is preliminary data.</text>
</comment>
<organism evidence="2 3">
    <name type="scientific">Paramuricea clavata</name>
    <name type="common">Red gorgonian</name>
    <name type="synonym">Violescent sea-whip</name>
    <dbReference type="NCBI Taxonomy" id="317549"/>
    <lineage>
        <taxon>Eukaryota</taxon>
        <taxon>Metazoa</taxon>
        <taxon>Cnidaria</taxon>
        <taxon>Anthozoa</taxon>
        <taxon>Octocorallia</taxon>
        <taxon>Malacalcyonacea</taxon>
        <taxon>Plexauridae</taxon>
        <taxon>Paramuricea</taxon>
    </lineage>
</organism>
<dbReference type="OrthoDB" id="2266637at2759"/>
<dbReference type="GO" id="GO:0003676">
    <property type="term" value="F:nucleic acid binding"/>
    <property type="evidence" value="ECO:0007669"/>
    <property type="project" value="InterPro"/>
</dbReference>
<gene>
    <name evidence="2" type="ORF">PACLA_8A079927</name>
</gene>
<dbReference type="AlphaFoldDB" id="A0A6S7KI31"/>
<feature type="domain" description="Tc1-like transposase DDE" evidence="1">
    <location>
        <begin position="91"/>
        <end position="237"/>
    </location>
</feature>
<sequence>MERVSKKGRTYVKGRAVGNKLRTLIINDIILAGGCSETTYFPGDFKTVADKFKLSNTTIKNIWVSFCENKTVFPSPHGGGNPSKNLDPFKLKFFDEAGLKLPTDSTRCYGHAPKGERCVEIRRYHETPNITVNVLAGLEGVKYANIVDGASTTIHFLQFWGEAANAGDVITGRPALEVADIVVMDNCATHHFDGGVNLVSFFDELGIELVYTPAYSPDFNPVEFVFSKMRTEMHYYRLSDLVESNLKLCI</sequence>
<dbReference type="InterPro" id="IPR036397">
    <property type="entry name" value="RNaseH_sf"/>
</dbReference>
<dbReference type="Gene3D" id="3.30.420.10">
    <property type="entry name" value="Ribonuclease H-like superfamily/Ribonuclease H"/>
    <property type="match status" value="1"/>
</dbReference>
<dbReference type="EMBL" id="CACRXK020014544">
    <property type="protein sequence ID" value="CAB4027012.1"/>
    <property type="molecule type" value="Genomic_DNA"/>
</dbReference>
<dbReference type="InterPro" id="IPR038717">
    <property type="entry name" value="Tc1-like_DDE_dom"/>
</dbReference>
<keyword evidence="3" id="KW-1185">Reference proteome</keyword>
<name>A0A6S7KI31_PARCT</name>
<evidence type="ECO:0000313" key="3">
    <source>
        <dbReference type="Proteomes" id="UP001152795"/>
    </source>
</evidence>